<dbReference type="SUPFAM" id="SSF48431">
    <property type="entry name" value="Lipovitellin-phosvitin complex, superhelical domain"/>
    <property type="match status" value="1"/>
</dbReference>
<proteinExistence type="predicted"/>
<dbReference type="Gene3D" id="1.25.10.20">
    <property type="entry name" value="Vitellinogen, superhelical"/>
    <property type="match status" value="1"/>
</dbReference>
<comment type="caution">
    <text evidence="5">Lacks conserved residue(s) required for the propagation of feature annotation.</text>
</comment>
<dbReference type="InParanoid" id="A0A7M7RED7"/>
<keyword evidence="1 6" id="KW-0732">Signal</keyword>
<evidence type="ECO:0000256" key="2">
    <source>
        <dbReference type="ARBA" id="ARBA00022761"/>
    </source>
</evidence>
<dbReference type="Gene3D" id="2.30.230.10">
    <property type="entry name" value="Lipovitellin, beta-sheet shell regions, chain A"/>
    <property type="match status" value="1"/>
</dbReference>
<dbReference type="InterPro" id="IPR050733">
    <property type="entry name" value="Vitellogenin/Apolipophorin"/>
</dbReference>
<dbReference type="PANTHER" id="PTHR23345">
    <property type="entry name" value="VITELLOGENIN-RELATED"/>
    <property type="match status" value="1"/>
</dbReference>
<dbReference type="PROSITE" id="PS51211">
    <property type="entry name" value="VITELLOGENIN"/>
    <property type="match status" value="1"/>
</dbReference>
<dbReference type="GO" id="GO:0005319">
    <property type="term" value="F:lipid transporter activity"/>
    <property type="evidence" value="ECO:0000318"/>
    <property type="project" value="GO_Central"/>
</dbReference>
<evidence type="ECO:0000259" key="8">
    <source>
        <dbReference type="PROSITE" id="PS51233"/>
    </source>
</evidence>
<reference evidence="10" key="1">
    <citation type="submission" date="2015-02" db="EMBL/GenBank/DDBJ databases">
        <title>Genome sequencing for Strongylocentrotus purpuratus.</title>
        <authorList>
            <person name="Murali S."/>
            <person name="Liu Y."/>
            <person name="Vee V."/>
            <person name="English A."/>
            <person name="Wang M."/>
            <person name="Skinner E."/>
            <person name="Han Y."/>
            <person name="Muzny D.M."/>
            <person name="Worley K.C."/>
            <person name="Gibbs R.A."/>
        </authorList>
    </citation>
    <scope>NUCLEOTIDE SEQUENCE</scope>
</reference>
<reference evidence="9" key="2">
    <citation type="submission" date="2021-01" db="UniProtKB">
        <authorList>
            <consortium name="EnsemblMetazoa"/>
        </authorList>
    </citation>
    <scope>IDENTIFICATION</scope>
</reference>
<keyword evidence="2" id="KW-0758">Storage protein</keyword>
<dbReference type="OrthoDB" id="6484170at2759"/>
<dbReference type="Proteomes" id="UP000007110">
    <property type="component" value="Unassembled WGS sequence"/>
</dbReference>
<dbReference type="SMART" id="SM00638">
    <property type="entry name" value="LPD_N"/>
    <property type="match status" value="1"/>
</dbReference>
<dbReference type="InterPro" id="IPR011030">
    <property type="entry name" value="Lipovitellin_superhlx_dom"/>
</dbReference>
<dbReference type="InterPro" id="IPR015817">
    <property type="entry name" value="Vitellinogen_open_b-sht_sub1"/>
</dbReference>
<dbReference type="InterPro" id="IPR001846">
    <property type="entry name" value="VWF_type-D"/>
</dbReference>
<dbReference type="PROSITE" id="PS51233">
    <property type="entry name" value="VWFD"/>
    <property type="match status" value="1"/>
</dbReference>
<keyword evidence="3" id="KW-1015">Disulfide bond</keyword>
<dbReference type="Gene3D" id="2.20.80.10">
    <property type="entry name" value="Lipovitellin-phosvitin complex, chain A, domain 4"/>
    <property type="match status" value="1"/>
</dbReference>
<dbReference type="InterPro" id="IPR015255">
    <property type="entry name" value="Vitellinogen_open_b-sht"/>
</dbReference>
<dbReference type="Pfam" id="PF00094">
    <property type="entry name" value="VWD"/>
    <property type="match status" value="1"/>
</dbReference>
<dbReference type="GO" id="GO:0045735">
    <property type="term" value="F:nutrient reservoir activity"/>
    <property type="evidence" value="ECO:0007669"/>
    <property type="project" value="UniProtKB-KW"/>
</dbReference>
<dbReference type="Pfam" id="PF01347">
    <property type="entry name" value="Vitellogenin_N"/>
    <property type="match status" value="1"/>
</dbReference>
<dbReference type="Pfam" id="PF09172">
    <property type="entry name" value="Vit_open_b-sht"/>
    <property type="match status" value="1"/>
</dbReference>
<dbReference type="InterPro" id="IPR015819">
    <property type="entry name" value="Lipid_transp_b-sht_shell"/>
</dbReference>
<evidence type="ECO:0000256" key="1">
    <source>
        <dbReference type="ARBA" id="ARBA00022729"/>
    </source>
</evidence>
<evidence type="ECO:0000256" key="5">
    <source>
        <dbReference type="PROSITE-ProRule" id="PRU00557"/>
    </source>
</evidence>
<evidence type="ECO:0000313" key="10">
    <source>
        <dbReference type="Proteomes" id="UP000007110"/>
    </source>
</evidence>
<evidence type="ECO:0000259" key="7">
    <source>
        <dbReference type="PROSITE" id="PS51211"/>
    </source>
</evidence>
<dbReference type="PANTHER" id="PTHR23345:SF15">
    <property type="entry name" value="VITELLOGENIN 1-RELATED"/>
    <property type="match status" value="1"/>
</dbReference>
<dbReference type="InterPro" id="IPR015816">
    <property type="entry name" value="Vitellinogen_b-sht_N"/>
</dbReference>
<keyword evidence="4" id="KW-0325">Glycoprotein</keyword>
<dbReference type="OMA" id="IPHYACQ"/>
<dbReference type="InterPro" id="IPR001747">
    <property type="entry name" value="Vitellogenin_N"/>
</dbReference>
<feature type="chain" id="PRO_5029538495" description="Vitellogenin domain-containing protein" evidence="6">
    <location>
        <begin position="19"/>
        <end position="3592"/>
    </location>
</feature>
<feature type="domain" description="VWFD" evidence="8">
    <location>
        <begin position="2999"/>
        <end position="3167"/>
    </location>
</feature>
<evidence type="ECO:0000256" key="4">
    <source>
        <dbReference type="ARBA" id="ARBA00023180"/>
    </source>
</evidence>
<dbReference type="Gene3D" id="2.20.50.20">
    <property type="entry name" value="Lipovitellin. Chain A, domain 3"/>
    <property type="match status" value="1"/>
</dbReference>
<feature type="signal peptide" evidence="6">
    <location>
        <begin position="1"/>
        <end position="18"/>
    </location>
</feature>
<sequence length="3592" mass="402655">MDFKTLLVLACVAAGSLAGPVRETQCAEECNSRDDEGMFRAFKSYYFSYDVEIDSRISGPTSDQSSTVRIGAVAVIEGLSACDMVLKLSDISILEKRQDGIMVAAETASTFSLALEAHPLRFSMEGNGTITSVCPEAGEEIWALNVKRGFLSHMQTKRTTSNNVLEEGGAFETGVTGTCMPVYSPTGEMTFLKSNDFLMCKHRTNLNMFVDAIPVHLLAPTASPLTSRMECEYQMDSQSISSVECHETHALRPFAASESQPEIMVHTSITKTEVRSTISSSLSSEFARRTSLLYEDPIQVSEINSDDVRNTITQICNSIANGISSETPGLFETLTKQFGELDTNNMNTVINRLFRICPEVETNEVIKMVKDALTDCDTEQCAQGFHSIIASENSVENEFYLRKWFMKLVFHKNPTKNMINLVKRYVGGNQEMNLPAYYALSSMIHQYCRMSEDDCSRDADILSAAIVFEDNLHDSCLPESEEDEKKILMSVRAIGNMGLIQSKSLLNKCNRDQNPGLLRVAAIQAYRRASCNDVPTDRYMRIFSTIDNDSELRIAAYRAIIRCPSETLLQGIANTMAVEPTNQVTCYVSSHLANLRNSQDPMVVDLQTAISQSPLANVTKCGMDYRKFSHNYGLSYFDDESGNGIHFDSDVVFSSQSYLPRSARLAMNVDLFGYGFDLFELDARTVGFQDALEELMTLSEEDREANMIEKVHRMMNKRVNRQRREGIKTSALNRIKNQYETSHDVEEEAEGAFVAMKVLGNDVFYKDRDDIERMAERFSRERLMEIIASLVSQRSHEYSLNKNFKTSKVTIPTIAGMPLEVNIQGAFNTILKASGKLDVLGMMATPRRMAVQGLFEPSAAIEINSNMMVDAHCARSGLSHKTNMASSLSLGGSLSFENGMLKAKVTAPPRRETIIDASSSLFFMQRNEMVPVTEPEDAVTSIEETFANDRYNLHISGTRPNMPFSLPQAFFQNWRMEITLDKLEDSLVSYDLEAGFRTDKAFRNGQIEKTDHLHLLLGAPGSETVGVYSMDLAYHRSNATLLINAETPQHGSIYVIGSLRNETNSKRLHLQATRSETTYMLEAGMDTIPLSNGIKFVPVFAVTIPDLVSYALEGHVSCTGEEKLWDLSLVDNTERKLASLKGDFIKNNTLRRLSLSGSLGAFSSSLQGGYKFEEMSSSAIITPIFSLTSVFPAISLSIGGGPLVIADSGTTMNEFYLTTANTRLIEVSNFHLQVRQRSFGFQGKIKETIPFGVEFDMTNDEQRQYSVDLTLTSIMGDYNIQGLLFNRSADSIYRLEVIATVNSTEYFNLTTEFKNEVNAHQYLDTLVKFRGIQIFRSKNGLQIQALNAKTRFTPIFILETNLLFSLSAEGSIDVSESGILINNMALISAAEDIFRLSGSASVDRDARSISWSFNVDGAYITEVVSGSASHHENTVLFQTSMASDASSNQPDYSLTIDLQNSTKEGEIFSWDGKIELDMPHHPELSFRMDTEYTLTPSRSTGNVFRICYDGIDCTSTDKRITLGHDLTFNRVKNVSYSHDMEVTYTHPAADKDFTLDWTTNCTANVSSGTTLTLRDHEDDLFTTTITYIPEGSARNGSVSLLVKAPGYFDYEYTDTFHFSNPKDILYLSKYRSGEQVMSFLVRFNMTGETNSSFWTSTVLEYTDIRNNDYTLEYIFAQTGSANELTSMTIKKNSELKMHMLEETTKESSDTRILFRYTRVLKTTFQPAQDLSYNLTVIVNPQTGNGNVDMQLRFLPGQKPILLIADYTNKSTDAKKEGHIIATLSLPKTSITVVCEGKLEKGVPSGNLSIKFQPLMRSAETYAIELAMKNRSSSPSQIYDTALIFRSPADVSYGIKHTVEYSEDVFFPLTSSLTGIWGEEEVTVSTSLTFDESLNMRTELDLSLAIPEHMYLFSGRFDRGSRNITITKDSNIIWSSNYIQNVQESDAGSTFTLEIRESVMTYGSEMTLTLSNLSNAYAFNLQMQDNNREAIYTNWALDLFPGQNRFDLTTESRSDFLPGYNTKTSLNFMKTEQSTTLSSSLNVDSTDMLSMTFTNAASEEPMSRTTQIVFRQPTNPDLRLRQVVISDSCSMTAQGITHNTTLMWGNLLPTQAIALRFIGNRNEAGAGATIMLLNEGRVFGFGRLFTLALGKTRTATDQTGTITLTSETGNIFSLQTVLTNTSQGYMKDYDTSITMTVLDRHPITIGASLVHNSSNRVLDADLTLTYSADMNQKLTAGIELTRVLNGHSIVLNLRHLVNIIDVTIIGTYSNSSNLFEMSLENSVLLGDERHQPELSFSLNRGTKEISFLYTGSRNYGFNGQFLNRTTEEGRVYVINCRNNYNGRVVPYSMVFNEPRRIVGMVVQYNPENIADTWEFRAGYENDTAIFVSLDTVHSGQTIHNGSLVISLDRNVSKVLTTQINWEPAWPQDLKAAVLNIVNKTMALRDVKRASMCSSWKALAQRINGTATGFLVSNVNIYTQIQLLKTQVNTQWALNSPTRMIQLGNLVGKWMRLNQTVHAYLASSDVKSGAYKAFAAKFEDIQEYFSTGFNMFSEDVVIDWMTFEEALMAIQHEFNETAIASHWAASMEARDAFFNNLWTQFEEDILVMDPNWVALQERLNTICQNFGAVGQRIREEFNTRIAVLKTEKRAIKRIIGAIAEDIEVFNAFLTPVIGQWKAAYEVEVEPFRNTDFSPFVTLVTELNETLRTLLNKDEALALYQMTATTFLDPYVFIARKRRQAPVPSRSADNLDAEAIKAALAKFNSRYGITNVRNEVTNPSAPVAVVPMEAGQDYNFTVLINVLKKLFNGTYELTKFDMMNGEIVFKIFVKDFSNFTSLTNFTRQYLDMLPSGILERINVTKLEKMISMLREGTLSEFKSRFMEQFTANRTYYEDMMQELQTRMQGGIQDTMETRIVPYLERMGDRIVEGGRPFFGRVMDIPDREERHSFLEELTNELDMSSLERLYGRMKQTMCGVKNTMSAAVSKAMFATCPRTWMPPYGANALVIGAQHYMTFDKLFYDFSGKCGYLLAKDFVHENDFSAIVDYERDMEIPIRNMMFMIDSRTFEIKSDGTVRVDRQARELPLQVGGTAIIRIGDSIFLKNAQGVDVMCKLPHDVCVLKLSGRYFDRTAGLLGNFNFESYDDLKTPGNEVQTNITAFTESWKVGKNCIQSEAATLDLNRVIPTMDAIVNFDPLHPDNQACASMFLDNCSPLAGCHGGVDPDSFYRMCILDTRNLPQEERHSKMCSIAVAYKTQCWFSKQPVRMPDECIICEVGDESFQAGKPITIEGEAVPRQADIVFVVEQKQCAEQDAQKLDNLVVRLAGDLQDAGFEDTQFGLAAFGGSGVYDAAHQHTINHKIFNDRARDFTLGRDSLEFTDGGSNDTFAAVKLAANYPFRTGAAKHIVLLSCSEYTEENPKLSFKELSVMLRKRAISLTILMDYQFRLNKKSSASKSKSKTELVYGIDSTATYTSKMSGLEAFKGSATLRQFTDEPRGVNALLAQESGGAIFDSSMLSDKGFNDVFVKRLVMKSEPAECQVCSCVHDDLVGVGRSVCEKCSNPLNVFGEEIRAGVRSFELKYRLPHHRYPDQIAEEEE</sequence>
<keyword evidence="10" id="KW-1185">Reference proteome</keyword>
<evidence type="ECO:0000256" key="3">
    <source>
        <dbReference type="ARBA" id="ARBA00023157"/>
    </source>
</evidence>
<evidence type="ECO:0000256" key="6">
    <source>
        <dbReference type="SAM" id="SignalP"/>
    </source>
</evidence>
<evidence type="ECO:0008006" key="11">
    <source>
        <dbReference type="Google" id="ProtNLM"/>
    </source>
</evidence>
<name>A0A7M7RED7_STRPU</name>
<accession>A0A7M7RED7</accession>
<organism evidence="9 10">
    <name type="scientific">Strongylocentrotus purpuratus</name>
    <name type="common">Purple sea urchin</name>
    <dbReference type="NCBI Taxonomy" id="7668"/>
    <lineage>
        <taxon>Eukaryota</taxon>
        <taxon>Metazoa</taxon>
        <taxon>Echinodermata</taxon>
        <taxon>Eleutherozoa</taxon>
        <taxon>Echinozoa</taxon>
        <taxon>Echinoidea</taxon>
        <taxon>Euechinoidea</taxon>
        <taxon>Echinacea</taxon>
        <taxon>Camarodonta</taxon>
        <taxon>Echinidea</taxon>
        <taxon>Strongylocentrotidae</taxon>
        <taxon>Strongylocentrotus</taxon>
    </lineage>
</organism>
<dbReference type="SMART" id="SM00216">
    <property type="entry name" value="VWD"/>
    <property type="match status" value="1"/>
</dbReference>
<evidence type="ECO:0000313" key="9">
    <source>
        <dbReference type="EnsemblMetazoa" id="XP_795269"/>
    </source>
</evidence>
<protein>
    <recommendedName>
        <fullName evidence="11">Vitellogenin domain-containing protein</fullName>
    </recommendedName>
</protein>
<feature type="domain" description="Vitellogenin" evidence="7">
    <location>
        <begin position="39"/>
        <end position="663"/>
    </location>
</feature>
<dbReference type="GeneID" id="590579"/>
<dbReference type="RefSeq" id="XP_795269.4">
    <property type="nucleotide sequence ID" value="XM_790176.5"/>
</dbReference>
<dbReference type="EnsemblMetazoa" id="XM_790176">
    <property type="protein sequence ID" value="XP_795269"/>
    <property type="gene ID" value="LOC590579"/>
</dbReference>
<dbReference type="SUPFAM" id="SSF56968">
    <property type="entry name" value="Lipovitellin-phosvitin complex, beta-sheet shell regions"/>
    <property type="match status" value="2"/>
</dbReference>
<dbReference type="SMART" id="SM01169">
    <property type="entry name" value="DUF1943"/>
    <property type="match status" value="1"/>
</dbReference>
<dbReference type="KEGG" id="spu:590579"/>